<evidence type="ECO:0000313" key="1">
    <source>
        <dbReference type="EMBL" id="KAF9526149.1"/>
    </source>
</evidence>
<sequence length="80" mass="8786">MDYISRGLSQLCNNSTTHLGAVFSASCNILRSGGPISTNSNIKPTFHCSLNDLISHQLLPFSQKTTTTSFMFELKIIMCT</sequence>
<accession>A0A9P6EC92</accession>
<dbReference type="PROSITE" id="PS51257">
    <property type="entry name" value="PROKAR_LIPOPROTEIN"/>
    <property type="match status" value="1"/>
</dbReference>
<comment type="caution">
    <text evidence="1">The sequence shown here is derived from an EMBL/GenBank/DDBJ whole genome shotgun (WGS) entry which is preliminary data.</text>
</comment>
<gene>
    <name evidence="1" type="ORF">CPB83DRAFT_858433</name>
</gene>
<name>A0A9P6EC92_9AGAR</name>
<reference evidence="1" key="1">
    <citation type="submission" date="2020-11" db="EMBL/GenBank/DDBJ databases">
        <authorList>
            <consortium name="DOE Joint Genome Institute"/>
            <person name="Ahrendt S."/>
            <person name="Riley R."/>
            <person name="Andreopoulos W."/>
            <person name="Labutti K."/>
            <person name="Pangilinan J."/>
            <person name="Ruiz-Duenas F.J."/>
            <person name="Barrasa J.M."/>
            <person name="Sanchez-Garcia M."/>
            <person name="Camarero S."/>
            <person name="Miyauchi S."/>
            <person name="Serrano A."/>
            <person name="Linde D."/>
            <person name="Babiker R."/>
            <person name="Drula E."/>
            <person name="Ayuso-Fernandez I."/>
            <person name="Pacheco R."/>
            <person name="Padilla G."/>
            <person name="Ferreira P."/>
            <person name="Barriuso J."/>
            <person name="Kellner H."/>
            <person name="Castanera R."/>
            <person name="Alfaro M."/>
            <person name="Ramirez L."/>
            <person name="Pisabarro A.G."/>
            <person name="Kuo A."/>
            <person name="Tritt A."/>
            <person name="Lipzen A."/>
            <person name="He G."/>
            <person name="Yan M."/>
            <person name="Ng V."/>
            <person name="Cullen D."/>
            <person name="Martin F."/>
            <person name="Rosso M.-N."/>
            <person name="Henrissat B."/>
            <person name="Hibbett D."/>
            <person name="Martinez A.T."/>
            <person name="Grigoriev I.V."/>
        </authorList>
    </citation>
    <scope>NUCLEOTIDE SEQUENCE</scope>
    <source>
        <strain evidence="1">CBS 506.95</strain>
    </source>
</reference>
<keyword evidence="2" id="KW-1185">Reference proteome</keyword>
<protein>
    <submittedName>
        <fullName evidence="1">Uncharacterized protein</fullName>
    </submittedName>
</protein>
<evidence type="ECO:0000313" key="2">
    <source>
        <dbReference type="Proteomes" id="UP000807306"/>
    </source>
</evidence>
<proteinExistence type="predicted"/>
<dbReference type="AlphaFoldDB" id="A0A9P6EC92"/>
<organism evidence="1 2">
    <name type="scientific">Crepidotus variabilis</name>
    <dbReference type="NCBI Taxonomy" id="179855"/>
    <lineage>
        <taxon>Eukaryota</taxon>
        <taxon>Fungi</taxon>
        <taxon>Dikarya</taxon>
        <taxon>Basidiomycota</taxon>
        <taxon>Agaricomycotina</taxon>
        <taxon>Agaricomycetes</taxon>
        <taxon>Agaricomycetidae</taxon>
        <taxon>Agaricales</taxon>
        <taxon>Agaricineae</taxon>
        <taxon>Crepidotaceae</taxon>
        <taxon>Crepidotus</taxon>
    </lineage>
</organism>
<dbReference type="Proteomes" id="UP000807306">
    <property type="component" value="Unassembled WGS sequence"/>
</dbReference>
<dbReference type="EMBL" id="MU157875">
    <property type="protein sequence ID" value="KAF9526149.1"/>
    <property type="molecule type" value="Genomic_DNA"/>
</dbReference>